<evidence type="ECO:0000256" key="1">
    <source>
        <dbReference type="ARBA" id="ARBA00004167"/>
    </source>
</evidence>
<dbReference type="GO" id="GO:0015627">
    <property type="term" value="C:type II protein secretion system complex"/>
    <property type="evidence" value="ECO:0007669"/>
    <property type="project" value="InterPro"/>
</dbReference>
<evidence type="ECO:0008006" key="10">
    <source>
        <dbReference type="Google" id="ProtNLM"/>
    </source>
</evidence>
<sequence>MFKKLIRNQEGFTLLELIVVVAVIGILAAIIVPQVSEIQDDAHEKSVRASLANIQTRLEQYKLSEDEGDGSYPAAGTWTSDLGIDGTDYTYVDDDEDNTNKQSKYTVHYAINLDDDSDDEYLYVDSSQSGVQDTLGETDETTAPSLP</sequence>
<dbReference type="InterPro" id="IPR000983">
    <property type="entry name" value="Bac_GSPG_pilin"/>
</dbReference>
<dbReference type="InterPro" id="IPR045584">
    <property type="entry name" value="Pilin-like"/>
</dbReference>
<dbReference type="Pfam" id="PF07963">
    <property type="entry name" value="N_methyl"/>
    <property type="match status" value="1"/>
</dbReference>
<evidence type="ECO:0000313" key="9">
    <source>
        <dbReference type="Proteomes" id="UP000093514"/>
    </source>
</evidence>
<keyword evidence="9" id="KW-1185">Reference proteome</keyword>
<dbReference type="OrthoDB" id="9994767at2"/>
<dbReference type="Gene3D" id="3.30.700.10">
    <property type="entry name" value="Glycoprotein, Type 4 Pilin"/>
    <property type="match status" value="1"/>
</dbReference>
<comment type="caution">
    <text evidence="8">The sequence shown here is derived from an EMBL/GenBank/DDBJ whole genome shotgun (WGS) entry which is preliminary data.</text>
</comment>
<protein>
    <recommendedName>
        <fullName evidence="10">Prepilin-type N-terminal cleavage/methylation domain-containing protein</fullName>
    </recommendedName>
</protein>
<dbReference type="InterPro" id="IPR012902">
    <property type="entry name" value="N_methyl_site"/>
</dbReference>
<dbReference type="GO" id="GO:0016020">
    <property type="term" value="C:membrane"/>
    <property type="evidence" value="ECO:0007669"/>
    <property type="project" value="UniProtKB-SubCell"/>
</dbReference>
<dbReference type="AlphaFoldDB" id="A0A1C0A9S0"/>
<name>A0A1C0A9S0_9FIRM</name>
<dbReference type="PANTHER" id="PTHR30093:SF44">
    <property type="entry name" value="TYPE II SECRETION SYSTEM CORE PROTEIN G"/>
    <property type="match status" value="1"/>
</dbReference>
<keyword evidence="3 7" id="KW-0812">Transmembrane</keyword>
<evidence type="ECO:0000256" key="4">
    <source>
        <dbReference type="ARBA" id="ARBA00022989"/>
    </source>
</evidence>
<reference evidence="9" key="1">
    <citation type="submission" date="2016-07" db="EMBL/GenBank/DDBJ databases">
        <authorList>
            <person name="Florea S."/>
            <person name="Webb J.S."/>
            <person name="Jaromczyk J."/>
            <person name="Schardl C.L."/>
        </authorList>
    </citation>
    <scope>NUCLEOTIDE SEQUENCE [LARGE SCALE GENOMIC DNA]</scope>
    <source>
        <strain evidence="9">Z6</strain>
    </source>
</reference>
<dbReference type="GO" id="GO:0015628">
    <property type="term" value="P:protein secretion by the type II secretion system"/>
    <property type="evidence" value="ECO:0007669"/>
    <property type="project" value="InterPro"/>
</dbReference>
<organism evidence="8 9">
    <name type="scientific">Orenia metallireducens</name>
    <dbReference type="NCBI Taxonomy" id="1413210"/>
    <lineage>
        <taxon>Bacteria</taxon>
        <taxon>Bacillati</taxon>
        <taxon>Bacillota</taxon>
        <taxon>Clostridia</taxon>
        <taxon>Halanaerobiales</taxon>
        <taxon>Halobacteroidaceae</taxon>
        <taxon>Orenia</taxon>
    </lineage>
</organism>
<dbReference type="SUPFAM" id="SSF54523">
    <property type="entry name" value="Pili subunits"/>
    <property type="match status" value="1"/>
</dbReference>
<feature type="transmembrane region" description="Helical" evidence="7">
    <location>
        <begin position="12"/>
        <end position="32"/>
    </location>
</feature>
<dbReference type="NCBIfam" id="TIGR02532">
    <property type="entry name" value="IV_pilin_GFxxxE"/>
    <property type="match status" value="1"/>
</dbReference>
<evidence type="ECO:0000256" key="3">
    <source>
        <dbReference type="ARBA" id="ARBA00022692"/>
    </source>
</evidence>
<keyword evidence="2" id="KW-0488">Methylation</keyword>
<accession>A0A1C0A9S0</accession>
<feature type="region of interest" description="Disordered" evidence="6">
    <location>
        <begin position="126"/>
        <end position="147"/>
    </location>
</feature>
<gene>
    <name evidence="8" type="ORF">U472_05940</name>
</gene>
<dbReference type="EMBL" id="LWDV01000008">
    <property type="protein sequence ID" value="OCL27025.1"/>
    <property type="molecule type" value="Genomic_DNA"/>
</dbReference>
<dbReference type="PROSITE" id="PS00409">
    <property type="entry name" value="PROKAR_NTER_METHYL"/>
    <property type="match status" value="1"/>
</dbReference>
<evidence type="ECO:0000256" key="5">
    <source>
        <dbReference type="ARBA" id="ARBA00023136"/>
    </source>
</evidence>
<proteinExistence type="predicted"/>
<evidence type="ECO:0000256" key="7">
    <source>
        <dbReference type="SAM" id="Phobius"/>
    </source>
</evidence>
<comment type="subcellular location">
    <subcellularLocation>
        <location evidence="1">Membrane</location>
        <topology evidence="1">Single-pass membrane protein</topology>
    </subcellularLocation>
</comment>
<keyword evidence="4 7" id="KW-1133">Transmembrane helix</keyword>
<dbReference type="PRINTS" id="PR00813">
    <property type="entry name" value="BCTERIALGSPG"/>
</dbReference>
<dbReference type="Proteomes" id="UP000093514">
    <property type="component" value="Unassembled WGS sequence"/>
</dbReference>
<evidence type="ECO:0000256" key="6">
    <source>
        <dbReference type="SAM" id="MobiDB-lite"/>
    </source>
</evidence>
<evidence type="ECO:0000256" key="2">
    <source>
        <dbReference type="ARBA" id="ARBA00022481"/>
    </source>
</evidence>
<reference evidence="8 9" key="2">
    <citation type="submission" date="2016-08" db="EMBL/GenBank/DDBJ databases">
        <title>Orenia metallireducens sp. nov. strain Z6, a Novel Metal-reducing Firmicute from the Deep Subsurface.</title>
        <authorList>
            <person name="Maxim B.I."/>
            <person name="Kenneth K."/>
            <person name="Flynn T.M."/>
            <person name="Oloughlin E.J."/>
            <person name="Locke R.A."/>
            <person name="Weber J.R."/>
            <person name="Egan S.M."/>
            <person name="Mackie R.I."/>
            <person name="Cann I.K."/>
        </authorList>
    </citation>
    <scope>NUCLEOTIDE SEQUENCE [LARGE SCALE GENOMIC DNA]</scope>
    <source>
        <strain evidence="8 9">Z6</strain>
    </source>
</reference>
<evidence type="ECO:0000313" key="8">
    <source>
        <dbReference type="EMBL" id="OCL27025.1"/>
    </source>
</evidence>
<dbReference type="PANTHER" id="PTHR30093">
    <property type="entry name" value="GENERAL SECRETION PATHWAY PROTEIN G"/>
    <property type="match status" value="1"/>
</dbReference>
<keyword evidence="5 7" id="KW-0472">Membrane</keyword>
<dbReference type="RefSeq" id="WP_068716498.1">
    <property type="nucleotide sequence ID" value="NZ_LWDV01000008.1"/>
</dbReference>